<proteinExistence type="predicted"/>
<sequence length="23" mass="2532">MLSPLSLKILLKLAGLTLKTQHL</sequence>
<reference evidence="1" key="1">
    <citation type="submission" date="2018-02" db="EMBL/GenBank/DDBJ databases">
        <title>Rhizophora mucronata_Transcriptome.</title>
        <authorList>
            <person name="Meera S.P."/>
            <person name="Sreeshan A."/>
            <person name="Augustine A."/>
        </authorList>
    </citation>
    <scope>NUCLEOTIDE SEQUENCE</scope>
    <source>
        <tissue evidence="1">Leaf</tissue>
    </source>
</reference>
<evidence type="ECO:0000313" key="1">
    <source>
        <dbReference type="EMBL" id="MBW83714.1"/>
    </source>
</evidence>
<organism evidence="1">
    <name type="scientific">Rhizophora mucronata</name>
    <name type="common">Asiatic mangrove</name>
    <dbReference type="NCBI Taxonomy" id="61149"/>
    <lineage>
        <taxon>Eukaryota</taxon>
        <taxon>Viridiplantae</taxon>
        <taxon>Streptophyta</taxon>
        <taxon>Embryophyta</taxon>
        <taxon>Tracheophyta</taxon>
        <taxon>Spermatophyta</taxon>
        <taxon>Magnoliopsida</taxon>
        <taxon>eudicotyledons</taxon>
        <taxon>Gunneridae</taxon>
        <taxon>Pentapetalae</taxon>
        <taxon>rosids</taxon>
        <taxon>fabids</taxon>
        <taxon>Malpighiales</taxon>
        <taxon>Rhizophoraceae</taxon>
        <taxon>Rhizophora</taxon>
    </lineage>
</organism>
<accession>A0A2P2IR67</accession>
<dbReference type="EMBL" id="GGEC01003231">
    <property type="protein sequence ID" value="MBW83714.1"/>
    <property type="molecule type" value="Transcribed_RNA"/>
</dbReference>
<name>A0A2P2IR67_RHIMU</name>
<protein>
    <submittedName>
        <fullName evidence="1">Uncharacterized protein</fullName>
    </submittedName>
</protein>
<dbReference type="AlphaFoldDB" id="A0A2P2IR67"/>